<dbReference type="AlphaFoldDB" id="A0ABD0U8B4"/>
<evidence type="ECO:0000313" key="2">
    <source>
        <dbReference type="EMBL" id="KAL0908750.1"/>
    </source>
</evidence>
<reference evidence="2 3" key="1">
    <citation type="journal article" date="2024" name="Plant Biotechnol. J.">
        <title>Dendrobium thyrsiflorum genome and its molecular insights into genes involved in important horticultural traits.</title>
        <authorList>
            <person name="Chen B."/>
            <person name="Wang J.Y."/>
            <person name="Zheng P.J."/>
            <person name="Li K.L."/>
            <person name="Liang Y.M."/>
            <person name="Chen X.F."/>
            <person name="Zhang C."/>
            <person name="Zhao X."/>
            <person name="He X."/>
            <person name="Zhang G.Q."/>
            <person name="Liu Z.J."/>
            <person name="Xu Q."/>
        </authorList>
    </citation>
    <scope>NUCLEOTIDE SEQUENCE [LARGE SCALE GENOMIC DNA]</scope>
    <source>
        <strain evidence="2">GZMU011</strain>
    </source>
</reference>
<evidence type="ECO:0000256" key="1">
    <source>
        <dbReference type="SAM" id="MobiDB-lite"/>
    </source>
</evidence>
<feature type="compositionally biased region" description="Low complexity" evidence="1">
    <location>
        <begin position="211"/>
        <end position="225"/>
    </location>
</feature>
<protein>
    <submittedName>
        <fullName evidence="2">Uncharacterized protein</fullName>
    </submittedName>
</protein>
<feature type="region of interest" description="Disordered" evidence="1">
    <location>
        <begin position="1"/>
        <end position="37"/>
    </location>
</feature>
<sequence length="237" mass="25925">MDAPGPEYSHGMQGPEGEHWKETLPSVSRNPSSDRPFPPCAASAFPRTAGMHTVSKITNNAKTHGVAGPPANPMCPHLSPALSPATSRIENLWFGQLDLRPLPGASPPGIALNTKVTLLLLPQQGGEAFTKLFPPTGEAENLDSFRFHLKPAENRHSFCFHLKLAENLFFLLKQTPSRPSKSRDDDRRRRTEPLLRATFVNPSQTPHHKILSLSLPSSPSLSLSPKAGLNEKSEVLR</sequence>
<name>A0ABD0U8B4_DENTH</name>
<keyword evidence="3" id="KW-1185">Reference proteome</keyword>
<organism evidence="2 3">
    <name type="scientific">Dendrobium thyrsiflorum</name>
    <name type="common">Pinecone-like raceme dendrobium</name>
    <name type="synonym">Orchid</name>
    <dbReference type="NCBI Taxonomy" id="117978"/>
    <lineage>
        <taxon>Eukaryota</taxon>
        <taxon>Viridiplantae</taxon>
        <taxon>Streptophyta</taxon>
        <taxon>Embryophyta</taxon>
        <taxon>Tracheophyta</taxon>
        <taxon>Spermatophyta</taxon>
        <taxon>Magnoliopsida</taxon>
        <taxon>Liliopsida</taxon>
        <taxon>Asparagales</taxon>
        <taxon>Orchidaceae</taxon>
        <taxon>Epidendroideae</taxon>
        <taxon>Malaxideae</taxon>
        <taxon>Dendrobiinae</taxon>
        <taxon>Dendrobium</taxon>
    </lineage>
</organism>
<proteinExistence type="predicted"/>
<feature type="compositionally biased region" description="Basic and acidic residues" evidence="1">
    <location>
        <begin position="181"/>
        <end position="193"/>
    </location>
</feature>
<evidence type="ECO:0000313" key="3">
    <source>
        <dbReference type="Proteomes" id="UP001552299"/>
    </source>
</evidence>
<feature type="region of interest" description="Disordered" evidence="1">
    <location>
        <begin position="176"/>
        <end position="237"/>
    </location>
</feature>
<dbReference type="Proteomes" id="UP001552299">
    <property type="component" value="Unassembled WGS sequence"/>
</dbReference>
<dbReference type="EMBL" id="JANQDX010000017">
    <property type="protein sequence ID" value="KAL0908750.1"/>
    <property type="molecule type" value="Genomic_DNA"/>
</dbReference>
<comment type="caution">
    <text evidence="2">The sequence shown here is derived from an EMBL/GenBank/DDBJ whole genome shotgun (WGS) entry which is preliminary data.</text>
</comment>
<gene>
    <name evidence="2" type="ORF">M5K25_023259</name>
</gene>
<accession>A0ABD0U8B4</accession>